<evidence type="ECO:0000256" key="3">
    <source>
        <dbReference type="ARBA" id="ARBA00005263"/>
    </source>
</evidence>
<evidence type="ECO:0000256" key="5">
    <source>
        <dbReference type="ARBA" id="ARBA00023176"/>
    </source>
</evidence>
<feature type="compositionally biased region" description="Low complexity" evidence="8">
    <location>
        <begin position="24"/>
        <end position="34"/>
    </location>
</feature>
<dbReference type="GO" id="GO:0006886">
    <property type="term" value="P:intracellular protein transport"/>
    <property type="evidence" value="ECO:0007669"/>
    <property type="project" value="InterPro"/>
</dbReference>
<comment type="similarity">
    <text evidence="3 7">Belongs to the clathrin light chain family.</text>
</comment>
<protein>
    <recommendedName>
        <fullName evidence="7">Clathrin light chain</fullName>
    </recommendedName>
</protein>
<evidence type="ECO:0000313" key="9">
    <source>
        <dbReference type="EMBL" id="KAG2440226.1"/>
    </source>
</evidence>
<dbReference type="Proteomes" id="UP000650467">
    <property type="component" value="Unassembled WGS sequence"/>
</dbReference>
<evidence type="ECO:0000256" key="4">
    <source>
        <dbReference type="ARBA" id="ARBA00023136"/>
    </source>
</evidence>
<keyword evidence="6 7" id="KW-0968">Cytoplasmic vesicle</keyword>
<dbReference type="AlphaFoldDB" id="A0A835TKH9"/>
<dbReference type="GO" id="GO:0030132">
    <property type="term" value="C:clathrin coat of coated pit"/>
    <property type="evidence" value="ECO:0007669"/>
    <property type="project" value="InterPro"/>
</dbReference>
<evidence type="ECO:0000256" key="7">
    <source>
        <dbReference type="RuleBase" id="RU363137"/>
    </source>
</evidence>
<dbReference type="InterPro" id="IPR000996">
    <property type="entry name" value="Clathrin_L-chain"/>
</dbReference>
<comment type="caution">
    <text evidence="9">The sequence shown here is derived from an EMBL/GenBank/DDBJ whole genome shotgun (WGS) entry which is preliminary data.</text>
</comment>
<keyword evidence="5 7" id="KW-0168">Coated pit</keyword>
<dbReference type="GO" id="GO:0072583">
    <property type="term" value="P:clathrin-dependent endocytosis"/>
    <property type="evidence" value="ECO:0007669"/>
    <property type="project" value="TreeGrafter"/>
</dbReference>
<dbReference type="PANTHER" id="PTHR10639:SF7">
    <property type="entry name" value="CLATHRIN LIGHT CHAIN"/>
    <property type="match status" value="1"/>
</dbReference>
<reference evidence="9" key="1">
    <citation type="journal article" date="2020" name="bioRxiv">
        <title>Comparative genomics of Chlamydomonas.</title>
        <authorList>
            <person name="Craig R.J."/>
            <person name="Hasan A.R."/>
            <person name="Ness R.W."/>
            <person name="Keightley P.D."/>
        </authorList>
    </citation>
    <scope>NUCLEOTIDE SEQUENCE</scope>
    <source>
        <strain evidence="9">SAG 7.73</strain>
    </source>
</reference>
<dbReference type="GO" id="GO:0005198">
    <property type="term" value="F:structural molecule activity"/>
    <property type="evidence" value="ECO:0007669"/>
    <property type="project" value="InterPro"/>
</dbReference>
<dbReference type="GO" id="GO:0030130">
    <property type="term" value="C:clathrin coat of trans-Golgi network vesicle"/>
    <property type="evidence" value="ECO:0007669"/>
    <property type="project" value="InterPro"/>
</dbReference>
<evidence type="ECO:0000313" key="10">
    <source>
        <dbReference type="Proteomes" id="UP000650467"/>
    </source>
</evidence>
<evidence type="ECO:0000256" key="1">
    <source>
        <dbReference type="ARBA" id="ARBA00003913"/>
    </source>
</evidence>
<dbReference type="PANTHER" id="PTHR10639">
    <property type="entry name" value="CLATHRIN LIGHT CHAIN"/>
    <property type="match status" value="1"/>
</dbReference>
<evidence type="ECO:0000256" key="6">
    <source>
        <dbReference type="ARBA" id="ARBA00023329"/>
    </source>
</evidence>
<dbReference type="EMBL" id="JAEHOC010000007">
    <property type="protein sequence ID" value="KAG2440226.1"/>
    <property type="molecule type" value="Genomic_DNA"/>
</dbReference>
<keyword evidence="4 7" id="KW-0472">Membrane</keyword>
<feature type="region of interest" description="Disordered" evidence="8">
    <location>
        <begin position="1"/>
        <end position="64"/>
    </location>
</feature>
<comment type="subcellular location">
    <subcellularLocation>
        <location evidence="2 7">Cytoplasmic vesicle membrane</location>
        <topology evidence="2 7">Peripheral membrane protein</topology>
        <orientation evidence="2 7">Cytoplasmic side</orientation>
    </subcellularLocation>
    <subcellularLocation>
        <location evidence="7">Membrane</location>
        <location evidence="7">Coated pit</location>
        <topology evidence="7">Peripheral membrane protein</topology>
        <orientation evidence="7">Cytoplasmic side</orientation>
    </subcellularLocation>
    <text evidence="7">Cytoplasmic face of coated pits and vesicles.</text>
</comment>
<evidence type="ECO:0000256" key="8">
    <source>
        <dbReference type="SAM" id="MobiDB-lite"/>
    </source>
</evidence>
<dbReference type="OrthoDB" id="546172at2759"/>
<gene>
    <name evidence="9" type="ORF">HXX76_004338</name>
</gene>
<accession>A0A835TKH9</accession>
<comment type="function">
    <text evidence="1 7">Clathrin is the major protein of the polyhedral coat of coated pits and vesicles.</text>
</comment>
<organism evidence="9 10">
    <name type="scientific">Chlamydomonas incerta</name>
    <dbReference type="NCBI Taxonomy" id="51695"/>
    <lineage>
        <taxon>Eukaryota</taxon>
        <taxon>Viridiplantae</taxon>
        <taxon>Chlorophyta</taxon>
        <taxon>core chlorophytes</taxon>
        <taxon>Chlorophyceae</taxon>
        <taxon>CS clade</taxon>
        <taxon>Chlamydomonadales</taxon>
        <taxon>Chlamydomonadaceae</taxon>
        <taxon>Chlamydomonas</taxon>
    </lineage>
</organism>
<evidence type="ECO:0000256" key="2">
    <source>
        <dbReference type="ARBA" id="ARBA00004180"/>
    </source>
</evidence>
<dbReference type="GO" id="GO:0032050">
    <property type="term" value="F:clathrin heavy chain binding"/>
    <property type="evidence" value="ECO:0007669"/>
    <property type="project" value="TreeGrafter"/>
</dbReference>
<keyword evidence="10" id="KW-1185">Reference proteome</keyword>
<name>A0A835TKH9_CHLIN</name>
<dbReference type="Pfam" id="PF01086">
    <property type="entry name" value="Clathrin_lg_ch"/>
    <property type="match status" value="1"/>
</dbReference>
<sequence length="228" mass="23880">MDGFEDTQFQAAPAASGDGFNDFAPAPASNGGAAPVPPPPLDDFFSGSAPAVPAPPPGDDAPPATEAVIIAAETQGAEPFAVPAVAVEGANADDGDAFFEHYVPTPKPAAVPEPEAADPRVEWRKANAETLKKKDVTETAAKSKVKESAAAHLAKFYEVRTTTLTQRKANNRKSEAHQKEVEVPASGTPWEKVNALVNMNTTHSKDVSRYKAVLITCKAKNVPIRAAA</sequence>
<proteinExistence type="inferred from homology"/>